<dbReference type="RefSeq" id="WP_377092632.1">
    <property type="nucleotide sequence ID" value="NZ_JBHSJM010000001.1"/>
</dbReference>
<sequence>MNIDSSSPVNIDHSTDGDEVGLIADELISFLVILPVITVQDQMQEGALSGRWQRVLNPTAVVCAEHLREHEEHRAKISCTKLSSNDLDVFIEKAAKHCGVFEKEVNEELVIDWAISAYLEWTVRIEIHESSQYGELQIELHQRMGRILGTQRSHLSESEPLGPNDEQWDAKWCAYVAGVQHRYSEKLPALGYSLEQVYQDVRAVYLGEDEELGEGETAKRVGVKLCEYMHEWSIDREAKHHKLAVIGDRGVGKSTFSTVFVARHAMELRKQGLVVINLPVDRLKLSHSVEAGLSSYCLNHLRFEFSPVDISFLKKHRVLLLLDRVQHLDDKPCTDRMGGNDFVQQACLMSDRLNTQLGSSRIHLAFVGMPSIAKSHAEAFRGEALLEILPFSQAGEWKRWWPSETQGGFSDVDQNEQWWDKWSDVTGNSLSDPRQLIHAPGADPLTCRPFFNNLIAFAYGVSGLSQSKVSSLKDLYEHVFIFLMRKFGGHQRALEDESMLCLEELAIWKWHGTQWECDGKELCTLLNNSELLVDVLGGEVDFNFAENIAEMARTFFKEDGLLELSGGIQKFLMWDYLIARRMLRVAEMLVHFEAGVAVEKKLHIWTALTAFSSLTESTFFFLKCLLREKLESFSEKQQSQWQEVFADMFEHAVRYDVPIQKVMGHRRYKELCTGVCNSETSLAIVLGAIAEVTQRVSDVGWDKDDPQELGSWLMRMNGQRVDYVSSSLAYGVSQLLPTPLLLRSLNYLNFAGQTLTVQNLSSANLRGAVLSHTRMSRSSFRYAIMEGAQMDHSVMSQVTMNHARMNNANLDHCDLSEARMQKCSMRGASFIRAKLANADLSETCADSCVFSWADLSNALLLNTSMNQARLNGAVMSGCSVRESRLMDCSLDEVLAEQVSFHQCELSGSSMVNAAMNNAIFIDTRMENVGMYRAELKDARFQKCLMDGVNLEKSLMRGASIQECEIQGASLNGVDFSNATISESTNLHAASLNDSDLCGTLFDKVNLEHVSFENVTIDENTKWVDCNLSSVDFNGVHLDGVVMYGNTLERSNFIAASLCKADLSNAHMERALMDRCQAVGIQLKGAKLRAVSLFQANLREANLSGASLRGCNLHGASLDASNMQGADLQGASLFGASLVGADLRGADLAGANLFGANFEGVKVNMNQLTDEQRSQIRGTPEWVYHNEAINAVFRRGDCSLDAMEIVENREKSVVIDGNLIEVIEETELISSKVKQEDAAR</sequence>
<keyword evidence="3" id="KW-1185">Reference proteome</keyword>
<evidence type="ECO:0000313" key="3">
    <source>
        <dbReference type="Proteomes" id="UP001597297"/>
    </source>
</evidence>
<dbReference type="Pfam" id="PF00805">
    <property type="entry name" value="Pentapeptide"/>
    <property type="match status" value="6"/>
</dbReference>
<evidence type="ECO:0000256" key="1">
    <source>
        <dbReference type="ARBA" id="ARBA00022737"/>
    </source>
</evidence>
<protein>
    <submittedName>
        <fullName evidence="2">Pentapeptide repeat-containing protein</fullName>
    </submittedName>
</protein>
<dbReference type="InterPro" id="IPR001646">
    <property type="entry name" value="5peptide_repeat"/>
</dbReference>
<evidence type="ECO:0000313" key="2">
    <source>
        <dbReference type="EMBL" id="MFD2275413.1"/>
    </source>
</evidence>
<gene>
    <name evidence="2" type="ORF">ACFSQZ_02925</name>
</gene>
<organism evidence="2 3">
    <name type="scientific">Rubritalea spongiae</name>
    <dbReference type="NCBI Taxonomy" id="430797"/>
    <lineage>
        <taxon>Bacteria</taxon>
        <taxon>Pseudomonadati</taxon>
        <taxon>Verrucomicrobiota</taxon>
        <taxon>Verrucomicrobiia</taxon>
        <taxon>Verrucomicrobiales</taxon>
        <taxon>Rubritaleaceae</taxon>
        <taxon>Rubritalea</taxon>
    </lineage>
</organism>
<dbReference type="PANTHER" id="PTHR47485">
    <property type="entry name" value="THYLAKOID LUMENAL 17.4 KDA PROTEIN, CHLOROPLASTIC"/>
    <property type="match status" value="1"/>
</dbReference>
<proteinExistence type="predicted"/>
<reference evidence="3" key="1">
    <citation type="journal article" date="2019" name="Int. J. Syst. Evol. Microbiol.">
        <title>The Global Catalogue of Microorganisms (GCM) 10K type strain sequencing project: providing services to taxonomists for standard genome sequencing and annotation.</title>
        <authorList>
            <consortium name="The Broad Institute Genomics Platform"/>
            <consortium name="The Broad Institute Genome Sequencing Center for Infectious Disease"/>
            <person name="Wu L."/>
            <person name="Ma J."/>
        </authorList>
    </citation>
    <scope>NUCLEOTIDE SEQUENCE [LARGE SCALE GENOMIC DNA]</scope>
    <source>
        <strain evidence="3">JCM 16545</strain>
    </source>
</reference>
<keyword evidence="1" id="KW-0677">Repeat</keyword>
<dbReference type="PANTHER" id="PTHR47485:SF1">
    <property type="entry name" value="THYLAKOID LUMENAL 17.4 KDA PROTEIN, CHLOROPLASTIC"/>
    <property type="match status" value="1"/>
</dbReference>
<dbReference type="Pfam" id="PF13599">
    <property type="entry name" value="Pentapeptide_4"/>
    <property type="match status" value="1"/>
</dbReference>
<dbReference type="Proteomes" id="UP001597297">
    <property type="component" value="Unassembled WGS sequence"/>
</dbReference>
<dbReference type="SUPFAM" id="SSF141571">
    <property type="entry name" value="Pentapeptide repeat-like"/>
    <property type="match status" value="3"/>
</dbReference>
<dbReference type="Gene3D" id="2.160.20.80">
    <property type="entry name" value="E3 ubiquitin-protein ligase SopA"/>
    <property type="match status" value="3"/>
</dbReference>
<accession>A0ABW5E0I9</accession>
<name>A0ABW5E0I9_9BACT</name>
<dbReference type="EMBL" id="JBHUJC010000010">
    <property type="protein sequence ID" value="MFD2275413.1"/>
    <property type="molecule type" value="Genomic_DNA"/>
</dbReference>
<dbReference type="InterPro" id="IPR027417">
    <property type="entry name" value="P-loop_NTPase"/>
</dbReference>
<dbReference type="Gene3D" id="3.40.50.300">
    <property type="entry name" value="P-loop containing nucleotide triphosphate hydrolases"/>
    <property type="match status" value="1"/>
</dbReference>
<comment type="caution">
    <text evidence="2">The sequence shown here is derived from an EMBL/GenBank/DDBJ whole genome shotgun (WGS) entry which is preliminary data.</text>
</comment>